<protein>
    <recommendedName>
        <fullName evidence="4">SREBP regulating gene protein</fullName>
    </recommendedName>
</protein>
<name>A0AB34JT61_PRYPA</name>
<evidence type="ECO:0000313" key="2">
    <source>
        <dbReference type="EMBL" id="KAL1524854.1"/>
    </source>
</evidence>
<dbReference type="Proteomes" id="UP001515480">
    <property type="component" value="Unassembled WGS sequence"/>
</dbReference>
<evidence type="ECO:0008006" key="4">
    <source>
        <dbReference type="Google" id="ProtNLM"/>
    </source>
</evidence>
<keyword evidence="3" id="KW-1185">Reference proteome</keyword>
<organism evidence="2 3">
    <name type="scientific">Prymnesium parvum</name>
    <name type="common">Toxic golden alga</name>
    <dbReference type="NCBI Taxonomy" id="97485"/>
    <lineage>
        <taxon>Eukaryota</taxon>
        <taxon>Haptista</taxon>
        <taxon>Haptophyta</taxon>
        <taxon>Prymnesiophyceae</taxon>
        <taxon>Prymnesiales</taxon>
        <taxon>Prymnesiaceae</taxon>
        <taxon>Prymnesium</taxon>
    </lineage>
</organism>
<dbReference type="EMBL" id="JBGBPQ010000004">
    <property type="protein sequence ID" value="KAL1524854.1"/>
    <property type="molecule type" value="Genomic_DNA"/>
</dbReference>
<gene>
    <name evidence="2" type="ORF">AB1Y20_019734</name>
</gene>
<evidence type="ECO:0000313" key="3">
    <source>
        <dbReference type="Proteomes" id="UP001515480"/>
    </source>
</evidence>
<feature type="region of interest" description="Disordered" evidence="1">
    <location>
        <begin position="71"/>
        <end position="124"/>
    </location>
</feature>
<accession>A0AB34JT61</accession>
<comment type="caution">
    <text evidence="2">The sequence shown here is derived from an EMBL/GenBank/DDBJ whole genome shotgun (WGS) entry which is preliminary data.</text>
</comment>
<sequence>MAPWDGYRAPPPARLGLAALPCSALPPPPPPPPPHVCAPYCNPHTCWDPQCTACTDLGCVGPPPPPYWYWPSLPPDPAPPASPTPSPPPIASQDEPSPPSSPSPSAPAPPLPPLNTTGEHGSLPIESPVVLVSYDSYDTAGEMEDGTLAADWQGQTRSCAQLEERCDVSRCCADSEQSCFVVARRGTPPSVEARHGHEPEVPLWWDFCSDLSMVLLLRMPRKEARQV</sequence>
<feature type="compositionally biased region" description="Pro residues" evidence="1">
    <location>
        <begin position="71"/>
        <end position="113"/>
    </location>
</feature>
<evidence type="ECO:0000256" key="1">
    <source>
        <dbReference type="SAM" id="MobiDB-lite"/>
    </source>
</evidence>
<dbReference type="AlphaFoldDB" id="A0AB34JT61"/>
<reference evidence="2 3" key="1">
    <citation type="journal article" date="2024" name="Science">
        <title>Giant polyketide synthase enzymes in the biosynthesis of giant marine polyether toxins.</title>
        <authorList>
            <person name="Fallon T.R."/>
            <person name="Shende V.V."/>
            <person name="Wierzbicki I.H."/>
            <person name="Pendleton A.L."/>
            <person name="Watervoot N.F."/>
            <person name="Auber R.P."/>
            <person name="Gonzalez D.J."/>
            <person name="Wisecaver J.H."/>
            <person name="Moore B.S."/>
        </authorList>
    </citation>
    <scope>NUCLEOTIDE SEQUENCE [LARGE SCALE GENOMIC DNA]</scope>
    <source>
        <strain evidence="2 3">12B1</strain>
    </source>
</reference>
<proteinExistence type="predicted"/>